<keyword evidence="4" id="KW-0560">Oxidoreductase</keyword>
<dbReference type="EMBL" id="NIDE01000005">
    <property type="protein sequence ID" value="OWK42260.1"/>
    <property type="molecule type" value="Genomic_DNA"/>
</dbReference>
<dbReference type="OrthoDB" id="9767256at2"/>
<proteinExistence type="predicted"/>
<dbReference type="InterPro" id="IPR016166">
    <property type="entry name" value="FAD-bd_PCMH"/>
</dbReference>
<comment type="cofactor">
    <cofactor evidence="1">
        <name>FAD</name>
        <dbReference type="ChEBI" id="CHEBI:57692"/>
    </cofactor>
</comment>
<feature type="domain" description="FAD-binding PCMH-type" evidence="5">
    <location>
        <begin position="8"/>
        <end position="187"/>
    </location>
</feature>
<evidence type="ECO:0000256" key="3">
    <source>
        <dbReference type="ARBA" id="ARBA00022827"/>
    </source>
</evidence>
<dbReference type="Pfam" id="PF02913">
    <property type="entry name" value="FAD-oxidase_C"/>
    <property type="match status" value="2"/>
</dbReference>
<dbReference type="SUPFAM" id="SSF55103">
    <property type="entry name" value="FAD-linked oxidases, C-terminal domain"/>
    <property type="match status" value="1"/>
</dbReference>
<name>A0A225DL91_9BACT</name>
<dbReference type="GO" id="GO:0016491">
    <property type="term" value="F:oxidoreductase activity"/>
    <property type="evidence" value="ECO:0007669"/>
    <property type="project" value="UniProtKB-KW"/>
</dbReference>
<dbReference type="SUPFAM" id="SSF56176">
    <property type="entry name" value="FAD-binding/transporter-associated domain-like"/>
    <property type="match status" value="1"/>
</dbReference>
<sequence length="418" mass="43212">MTDALTIDDFGPLPVRRPATVSDLGGLVRETAAAGQGVYPVGGGTHLGLGLPPSKPGIAVDTRGLDQVIDYPARDMTITVRAGVTIESLQKTLAAEGQWLPVDVPDPARATLGGALAANLSGPRRLSRGTLRDYVIGISFVADDGVEVKGGGRVVKNVAGYDLMKLQVGALGTLGIVTQVTLKVTPKVEDQAIIAFGVNAAAVGPTLDRLHASAARPAALELLNAAAAKVAAAAAGIRLPEFDPWVIVAGFEEKAATVTWQLASLRDELKTAPVRDVTEFRGPACSPIWAALTGLQTTPDSRFTFKATVLPSKMGVFATAAAAAHPDLSVHAHALNGIAFGHLAGDATADRASALLAALAPTTADANGSLTVRLCPPEWKKVLPIWGAPRGDRAVMRAVKAALDPKNVFNPGRLFVDA</sequence>
<reference evidence="7" key="1">
    <citation type="submission" date="2017-06" db="EMBL/GenBank/DDBJ databases">
        <title>Genome analysis of Fimbriiglobus ruber SP5, the first member of the order Planctomycetales with confirmed chitinolytic capability.</title>
        <authorList>
            <person name="Ravin N.V."/>
            <person name="Rakitin A.L."/>
            <person name="Ivanova A.A."/>
            <person name="Beletsky A.V."/>
            <person name="Kulichevskaya I.S."/>
            <person name="Mardanov A.V."/>
            <person name="Dedysh S.N."/>
        </authorList>
    </citation>
    <scope>NUCLEOTIDE SEQUENCE [LARGE SCALE GENOMIC DNA]</scope>
    <source>
        <strain evidence="7">SP5</strain>
    </source>
</reference>
<dbReference type="PROSITE" id="PS51387">
    <property type="entry name" value="FAD_PCMH"/>
    <property type="match status" value="1"/>
</dbReference>
<gene>
    <name evidence="6" type="ORF">FRUB_04338</name>
</gene>
<dbReference type="Proteomes" id="UP000214646">
    <property type="component" value="Unassembled WGS sequence"/>
</dbReference>
<dbReference type="RefSeq" id="WP_161967502.1">
    <property type="nucleotide sequence ID" value="NZ_NIDE01000005.1"/>
</dbReference>
<keyword evidence="7" id="KW-1185">Reference proteome</keyword>
<dbReference type="InterPro" id="IPR004113">
    <property type="entry name" value="FAD-bd_oxidored_4_C"/>
</dbReference>
<protein>
    <submittedName>
        <fullName evidence="6">Glycolate dehydrogenase</fullName>
    </submittedName>
</protein>
<keyword evidence="2" id="KW-0285">Flavoprotein</keyword>
<accession>A0A225DL91</accession>
<comment type="caution">
    <text evidence="6">The sequence shown here is derived from an EMBL/GenBank/DDBJ whole genome shotgun (WGS) entry which is preliminary data.</text>
</comment>
<evidence type="ECO:0000256" key="4">
    <source>
        <dbReference type="ARBA" id="ARBA00023002"/>
    </source>
</evidence>
<dbReference type="PANTHER" id="PTHR11748:SF103">
    <property type="entry name" value="GLYCOLATE OXIDASE SUBUNIT GLCE"/>
    <property type="match status" value="1"/>
</dbReference>
<dbReference type="Gene3D" id="3.30.465.10">
    <property type="match status" value="1"/>
</dbReference>
<dbReference type="Pfam" id="PF01565">
    <property type="entry name" value="FAD_binding_4"/>
    <property type="match status" value="1"/>
</dbReference>
<evidence type="ECO:0000313" key="6">
    <source>
        <dbReference type="EMBL" id="OWK42260.1"/>
    </source>
</evidence>
<dbReference type="InterPro" id="IPR016171">
    <property type="entry name" value="Vanillyl_alc_oxidase_C-sub2"/>
</dbReference>
<dbReference type="InterPro" id="IPR036318">
    <property type="entry name" value="FAD-bd_PCMH-like_sf"/>
</dbReference>
<dbReference type="AlphaFoldDB" id="A0A225DL91"/>
<dbReference type="InterPro" id="IPR016169">
    <property type="entry name" value="FAD-bd_PCMH_sub2"/>
</dbReference>
<dbReference type="PANTHER" id="PTHR11748">
    <property type="entry name" value="D-LACTATE DEHYDROGENASE"/>
    <property type="match status" value="1"/>
</dbReference>
<evidence type="ECO:0000259" key="5">
    <source>
        <dbReference type="PROSITE" id="PS51387"/>
    </source>
</evidence>
<organism evidence="6 7">
    <name type="scientific">Fimbriiglobus ruber</name>
    <dbReference type="NCBI Taxonomy" id="1908690"/>
    <lineage>
        <taxon>Bacteria</taxon>
        <taxon>Pseudomonadati</taxon>
        <taxon>Planctomycetota</taxon>
        <taxon>Planctomycetia</taxon>
        <taxon>Gemmatales</taxon>
        <taxon>Gemmataceae</taxon>
        <taxon>Fimbriiglobus</taxon>
    </lineage>
</organism>
<keyword evidence="3" id="KW-0274">FAD</keyword>
<dbReference type="InterPro" id="IPR016164">
    <property type="entry name" value="FAD-linked_Oxase-like_C"/>
</dbReference>
<evidence type="ECO:0000313" key="7">
    <source>
        <dbReference type="Proteomes" id="UP000214646"/>
    </source>
</evidence>
<evidence type="ECO:0000256" key="1">
    <source>
        <dbReference type="ARBA" id="ARBA00001974"/>
    </source>
</evidence>
<dbReference type="Gene3D" id="1.10.45.10">
    <property type="entry name" value="Vanillyl-alcohol Oxidase, Chain A, domain 4"/>
    <property type="match status" value="1"/>
</dbReference>
<evidence type="ECO:0000256" key="2">
    <source>
        <dbReference type="ARBA" id="ARBA00022630"/>
    </source>
</evidence>
<dbReference type="InterPro" id="IPR006094">
    <property type="entry name" value="Oxid_FAD_bind_N"/>
</dbReference>
<dbReference type="GO" id="GO:0071949">
    <property type="term" value="F:FAD binding"/>
    <property type="evidence" value="ECO:0007669"/>
    <property type="project" value="InterPro"/>
</dbReference>